<comment type="caution">
    <text evidence="1">The sequence shown here is derived from an EMBL/GenBank/DDBJ whole genome shotgun (WGS) entry which is preliminary data.</text>
</comment>
<protein>
    <recommendedName>
        <fullName evidence="3">Transposase DDE domain-containing protein</fullName>
    </recommendedName>
</protein>
<organism evidence="1 2">
    <name type="scientific">Nostocoides vanveenii</name>
    <dbReference type="NCBI Taxonomy" id="330835"/>
    <lineage>
        <taxon>Bacteria</taxon>
        <taxon>Bacillati</taxon>
        <taxon>Actinomycetota</taxon>
        <taxon>Actinomycetes</taxon>
        <taxon>Micrococcales</taxon>
        <taxon>Intrasporangiaceae</taxon>
        <taxon>Nostocoides</taxon>
    </lineage>
</organism>
<keyword evidence="2" id="KW-1185">Reference proteome</keyword>
<evidence type="ECO:0000313" key="1">
    <source>
        <dbReference type="EMBL" id="GAA1757397.1"/>
    </source>
</evidence>
<evidence type="ECO:0000313" key="2">
    <source>
        <dbReference type="Proteomes" id="UP001501475"/>
    </source>
</evidence>
<dbReference type="EMBL" id="BAAAPN010000041">
    <property type="protein sequence ID" value="GAA1757397.1"/>
    <property type="molecule type" value="Genomic_DNA"/>
</dbReference>
<name>A0ABP4WLB7_9MICO</name>
<dbReference type="Proteomes" id="UP001501475">
    <property type="component" value="Unassembled WGS sequence"/>
</dbReference>
<sequence length="93" mass="10639">MAEAADLEPGRVGVRGFQQRLDRSPHRAWLRLLALPETLKTCEPKALRYRFLHIPARLTTSGRRRHLRLPETWPWTQAAIAAFTAVMAIPLLT</sequence>
<accession>A0ABP4WLB7</accession>
<proteinExistence type="predicted"/>
<reference evidence="2" key="1">
    <citation type="journal article" date="2019" name="Int. J. Syst. Evol. Microbiol.">
        <title>The Global Catalogue of Microorganisms (GCM) 10K type strain sequencing project: providing services to taxonomists for standard genome sequencing and annotation.</title>
        <authorList>
            <consortium name="The Broad Institute Genomics Platform"/>
            <consortium name="The Broad Institute Genome Sequencing Center for Infectious Disease"/>
            <person name="Wu L."/>
            <person name="Ma J."/>
        </authorList>
    </citation>
    <scope>NUCLEOTIDE SEQUENCE [LARGE SCALE GENOMIC DNA]</scope>
    <source>
        <strain evidence="2">JCM 15591</strain>
    </source>
</reference>
<dbReference type="RefSeq" id="WP_344064557.1">
    <property type="nucleotide sequence ID" value="NZ_BAAAPN010000041.1"/>
</dbReference>
<evidence type="ECO:0008006" key="3">
    <source>
        <dbReference type="Google" id="ProtNLM"/>
    </source>
</evidence>
<gene>
    <name evidence="1" type="ORF">GCM10009810_16070</name>
</gene>